<dbReference type="InterPro" id="IPR057721">
    <property type="entry name" value="BCD1_alpha/beta"/>
</dbReference>
<evidence type="ECO:0000256" key="1">
    <source>
        <dbReference type="SAM" id="MobiDB-lite"/>
    </source>
</evidence>
<feature type="compositionally biased region" description="Acidic residues" evidence="1">
    <location>
        <begin position="326"/>
        <end position="341"/>
    </location>
</feature>
<dbReference type="InterPro" id="IPR051639">
    <property type="entry name" value="BCD1"/>
</dbReference>
<reference evidence="3 4" key="1">
    <citation type="submission" date="2024-05" db="EMBL/GenBank/DDBJ databases">
        <title>A draft genome resource for the thread blight pathogen Marasmius tenuissimus strain MS-2.</title>
        <authorList>
            <person name="Yulfo-Soto G.E."/>
            <person name="Baruah I.K."/>
            <person name="Amoako-Attah I."/>
            <person name="Bukari Y."/>
            <person name="Meinhardt L.W."/>
            <person name="Bailey B.A."/>
            <person name="Cohen S.P."/>
        </authorList>
    </citation>
    <scope>NUCLEOTIDE SEQUENCE [LARGE SCALE GENOMIC DNA]</scope>
    <source>
        <strain evidence="3 4">MS-2</strain>
    </source>
</reference>
<evidence type="ECO:0000313" key="3">
    <source>
        <dbReference type="EMBL" id="KAL0070970.1"/>
    </source>
</evidence>
<evidence type="ECO:0000313" key="4">
    <source>
        <dbReference type="Proteomes" id="UP001437256"/>
    </source>
</evidence>
<protein>
    <submittedName>
        <fullName evidence="3">Box C/D snoRNA accumulation</fullName>
    </submittedName>
</protein>
<organism evidence="3 4">
    <name type="scientific">Marasmius tenuissimus</name>
    <dbReference type="NCBI Taxonomy" id="585030"/>
    <lineage>
        <taxon>Eukaryota</taxon>
        <taxon>Fungi</taxon>
        <taxon>Dikarya</taxon>
        <taxon>Basidiomycota</taxon>
        <taxon>Agaricomycotina</taxon>
        <taxon>Agaricomycetes</taxon>
        <taxon>Agaricomycetidae</taxon>
        <taxon>Agaricales</taxon>
        <taxon>Marasmiineae</taxon>
        <taxon>Marasmiaceae</taxon>
        <taxon>Marasmius</taxon>
    </lineage>
</organism>
<proteinExistence type="predicted"/>
<sequence length="341" mass="38360">MNEYGYREMMNDYVYLEQVGRRVKDWGGEIVKGGFDQNSTDRKGKGREFMTTTMKGQRVARGKGPGKSKRELLKLKLEARDIYMELLPLGMERKKMNESSWDFKSQMAWLTIEFIFHPPNITPPLPPTTLVTHRNNISMPLLKLVESHIQKSTSKQPLPDWIHDLLPPPDSDDPDPPTPPLFLIRVSPPTTTTHTQSKRFYRPLPPNDPLLTSLRDIPFVEFPTIEVVDSDSSSTFDGIILQSDSQSTDYQNRSPKRRKITVDKAAMSGLLGGYGSSGSDGEDDRGKEKSALEGLGGYDSEEEEEDVSLNPAALEELVKLARAAGGDEEEDEVDWDDSDIE</sequence>
<evidence type="ECO:0000259" key="2">
    <source>
        <dbReference type="Pfam" id="PF25790"/>
    </source>
</evidence>
<comment type="caution">
    <text evidence="3">The sequence shown here is derived from an EMBL/GenBank/DDBJ whole genome shotgun (WGS) entry which is preliminary data.</text>
</comment>
<feature type="region of interest" description="Disordered" evidence="1">
    <location>
        <begin position="271"/>
        <end position="308"/>
    </location>
</feature>
<dbReference type="EMBL" id="JBBXMP010000005">
    <property type="protein sequence ID" value="KAL0070970.1"/>
    <property type="molecule type" value="Genomic_DNA"/>
</dbReference>
<gene>
    <name evidence="3" type="primary">BCD1</name>
    <name evidence="3" type="ORF">AAF712_002191</name>
</gene>
<feature type="region of interest" description="Disordered" evidence="1">
    <location>
        <begin position="322"/>
        <end position="341"/>
    </location>
</feature>
<dbReference type="Pfam" id="PF25790">
    <property type="entry name" value="BCD1"/>
    <property type="match status" value="1"/>
</dbReference>
<dbReference type="PANTHER" id="PTHR13483:SF11">
    <property type="entry name" value="ZINC FINGER HIT DOMAIN-CONTAINING PROTEIN 3"/>
    <property type="match status" value="1"/>
</dbReference>
<dbReference type="Proteomes" id="UP001437256">
    <property type="component" value="Unassembled WGS sequence"/>
</dbReference>
<feature type="region of interest" description="Disordered" evidence="1">
    <location>
        <begin position="155"/>
        <end position="180"/>
    </location>
</feature>
<dbReference type="PANTHER" id="PTHR13483">
    <property type="entry name" value="BOX C_D SNORNA PROTEIN 1-RELATED"/>
    <property type="match status" value="1"/>
</dbReference>
<name>A0ABR3ABT0_9AGAR</name>
<feature type="domain" description="BCD1 alpha/beta" evidence="2">
    <location>
        <begin position="71"/>
        <end position="236"/>
    </location>
</feature>
<keyword evidence="4" id="KW-1185">Reference proteome</keyword>
<accession>A0ABR3ABT0</accession>